<evidence type="ECO:0000256" key="2">
    <source>
        <dbReference type="ARBA" id="ARBA00023274"/>
    </source>
</evidence>
<feature type="domain" description="Ribosomal protein eL8/eL30/eS12/Gadd45" evidence="3">
    <location>
        <begin position="9"/>
        <end position="85"/>
    </location>
</feature>
<protein>
    <recommendedName>
        <fullName evidence="3">Ribosomal protein eL8/eL30/eS12/Gadd45 domain-containing protein</fullName>
    </recommendedName>
</protein>
<keyword evidence="2" id="KW-0687">Ribonucleoprotein</keyword>
<dbReference type="SUPFAM" id="SSF55315">
    <property type="entry name" value="L30e-like"/>
    <property type="match status" value="1"/>
</dbReference>
<comment type="caution">
    <text evidence="4">The sequence shown here is derived from an EMBL/GenBank/DDBJ whole genome shotgun (WGS) entry which is preliminary data.</text>
</comment>
<gene>
    <name evidence="4" type="ORF">M9Y10_028451</name>
</gene>
<dbReference type="InterPro" id="IPR004038">
    <property type="entry name" value="Ribosomal_eL8/eL30/eS12/Gad45"/>
</dbReference>
<organism evidence="4 5">
    <name type="scientific">Tritrichomonas musculus</name>
    <dbReference type="NCBI Taxonomy" id="1915356"/>
    <lineage>
        <taxon>Eukaryota</taxon>
        <taxon>Metamonada</taxon>
        <taxon>Parabasalia</taxon>
        <taxon>Tritrichomonadida</taxon>
        <taxon>Tritrichomonadidae</taxon>
        <taxon>Tritrichomonas</taxon>
    </lineage>
</organism>
<dbReference type="Proteomes" id="UP001470230">
    <property type="component" value="Unassembled WGS sequence"/>
</dbReference>
<dbReference type="Pfam" id="PF01248">
    <property type="entry name" value="Ribosomal_L7Ae"/>
    <property type="match status" value="1"/>
</dbReference>
<accession>A0ABR2KJK7</accession>
<reference evidence="4 5" key="1">
    <citation type="submission" date="2024-04" db="EMBL/GenBank/DDBJ databases">
        <title>Tritrichomonas musculus Genome.</title>
        <authorList>
            <person name="Alves-Ferreira E."/>
            <person name="Grigg M."/>
            <person name="Lorenzi H."/>
            <person name="Galac M."/>
        </authorList>
    </citation>
    <scope>NUCLEOTIDE SEQUENCE [LARGE SCALE GENOMIC DNA]</scope>
    <source>
        <strain evidence="4 5">EAF2021</strain>
    </source>
</reference>
<evidence type="ECO:0000259" key="3">
    <source>
        <dbReference type="Pfam" id="PF01248"/>
    </source>
</evidence>
<keyword evidence="1" id="KW-0689">Ribosomal protein</keyword>
<keyword evidence="5" id="KW-1185">Reference proteome</keyword>
<evidence type="ECO:0000313" key="5">
    <source>
        <dbReference type="Proteomes" id="UP001470230"/>
    </source>
</evidence>
<evidence type="ECO:0000256" key="1">
    <source>
        <dbReference type="ARBA" id="ARBA00022980"/>
    </source>
</evidence>
<dbReference type="InterPro" id="IPR029064">
    <property type="entry name" value="Ribosomal_eL30-like_sf"/>
</dbReference>
<name>A0ABR2KJK7_9EUKA</name>
<sequence length="129" mass="13997">MAEDNNAVIENGLRQISLSGRVAKGFNCTVKAIIKHKAKVVFVADDCDNKDYKALITGLCKRYSVNLQTVQSKGLLGKALGLTNLRGNGTVRKEINCGACAVLKYGGVINPDVENFRNAFDPVQPDQQE</sequence>
<proteinExistence type="predicted"/>
<dbReference type="Gene3D" id="3.30.1330.30">
    <property type="match status" value="1"/>
</dbReference>
<evidence type="ECO:0000313" key="4">
    <source>
        <dbReference type="EMBL" id="KAK8891244.1"/>
    </source>
</evidence>
<dbReference type="EMBL" id="JAPFFF010000004">
    <property type="protein sequence ID" value="KAK8891244.1"/>
    <property type="molecule type" value="Genomic_DNA"/>
</dbReference>
<dbReference type="PANTHER" id="PTHR11843">
    <property type="entry name" value="40S RIBOSOMAL PROTEIN S12"/>
    <property type="match status" value="1"/>
</dbReference>